<dbReference type="InterPro" id="IPR033671">
    <property type="entry name" value="TrmH"/>
</dbReference>
<feature type="binding site" evidence="7">
    <location>
        <position position="114"/>
    </location>
    <ligand>
        <name>S-adenosyl-L-methionine</name>
        <dbReference type="ChEBI" id="CHEBI:59789"/>
    </ligand>
</feature>
<feature type="binding site" evidence="7">
    <location>
        <position position="166"/>
    </location>
    <ligand>
        <name>S-adenosyl-L-methionine</name>
        <dbReference type="ChEBI" id="CHEBI:59789"/>
    </ligand>
</feature>
<keyword evidence="2 7" id="KW-0489">Methyltransferase</keyword>
<dbReference type="Pfam" id="PF00588">
    <property type="entry name" value="SpoU_methylase"/>
    <property type="match status" value="1"/>
</dbReference>
<feature type="binding site" evidence="7">
    <location>
        <position position="157"/>
    </location>
    <ligand>
        <name>S-adenosyl-L-methionine</name>
        <dbReference type="ChEBI" id="CHEBI:59789"/>
    </ligand>
</feature>
<comment type="catalytic activity">
    <reaction evidence="7">
        <text>guanosine(18) in tRNA + S-adenosyl-L-methionine = 2'-O-methylguanosine(18) in tRNA + S-adenosyl-L-homocysteine + H(+)</text>
        <dbReference type="Rhea" id="RHEA:20077"/>
        <dbReference type="Rhea" id="RHEA-COMP:10190"/>
        <dbReference type="Rhea" id="RHEA-COMP:10192"/>
        <dbReference type="ChEBI" id="CHEBI:15378"/>
        <dbReference type="ChEBI" id="CHEBI:57856"/>
        <dbReference type="ChEBI" id="CHEBI:59789"/>
        <dbReference type="ChEBI" id="CHEBI:74269"/>
        <dbReference type="ChEBI" id="CHEBI:74445"/>
        <dbReference type="EC" id="2.1.1.34"/>
    </reaction>
</comment>
<keyword evidence="3 7" id="KW-0808">Transferase</keyword>
<evidence type="ECO:0000313" key="10">
    <source>
        <dbReference type="Proteomes" id="UP000059672"/>
    </source>
</evidence>
<dbReference type="EC" id="2.1.1.34" evidence="7"/>
<reference evidence="10" key="1">
    <citation type="submission" date="2015-12" db="EMBL/GenBank/DDBJ databases">
        <title>Complete genome sequence of Lutibacter profundus strain LP1.</title>
        <authorList>
            <person name="Wissuwa J."/>
            <person name="Le Moine Bauer S."/>
            <person name="Stokke R."/>
            <person name="Dahle H."/>
            <person name="Steen I.H."/>
        </authorList>
    </citation>
    <scope>NUCLEOTIDE SEQUENCE [LARGE SCALE GENOMIC DNA]</scope>
    <source>
        <strain evidence="10">LP1</strain>
    </source>
</reference>
<dbReference type="RefSeq" id="WP_068205751.1">
    <property type="nucleotide sequence ID" value="NZ_CP013355.1"/>
</dbReference>
<sequence length="226" mass="26522">MPDYKFIEYLEQFVTNDRKELFKKVINNRTRHFTVAIEDIYQPHNASAVVRSCEIFGIQDVHVIENKYKFYASNQVAKGAQKWLDFKFYKEKDINNTLECINNLREKGYKIIATTPHNDSCVLQDFDVTEKSVFFFGVEKEGLSKDVLENADGFLKIPMVGFTESLNISVAAAIILQRMNEKLKASNVKWQLNELEKSELYLEWLEKSIKSIKKIREHYYSKIIQQ</sequence>
<dbReference type="PANTHER" id="PTHR43453:SF1">
    <property type="entry name" value="TRNA_RRNA METHYLTRANSFERASE SPOU TYPE DOMAIN-CONTAINING PROTEIN"/>
    <property type="match status" value="1"/>
</dbReference>
<keyword evidence="6 7" id="KW-0694">RNA-binding</keyword>
<comment type="caution">
    <text evidence="7">Lacks conserved residue(s) required for the propagation of feature annotation.</text>
</comment>
<name>A0A0X8G4R6_9FLAO</name>
<dbReference type="CDD" id="cd18092">
    <property type="entry name" value="SpoU-like_TrmH"/>
    <property type="match status" value="1"/>
</dbReference>
<proteinExistence type="inferred from homology"/>
<dbReference type="Proteomes" id="UP000059672">
    <property type="component" value="Chromosome"/>
</dbReference>
<dbReference type="KEGG" id="lut:Lupro_01625"/>
<dbReference type="Gene3D" id="3.40.1280.10">
    <property type="match status" value="1"/>
</dbReference>
<evidence type="ECO:0000259" key="8">
    <source>
        <dbReference type="Pfam" id="PF00588"/>
    </source>
</evidence>
<dbReference type="EMBL" id="CP013355">
    <property type="protein sequence ID" value="AMC10033.1"/>
    <property type="molecule type" value="Genomic_DNA"/>
</dbReference>
<keyword evidence="4 7" id="KW-0949">S-adenosyl-L-methionine</keyword>
<dbReference type="InterPro" id="IPR001537">
    <property type="entry name" value="SpoU_MeTrfase"/>
</dbReference>
<dbReference type="PATRIC" id="fig|1622118.3.peg.334"/>
<organism evidence="9 10">
    <name type="scientific">Lutibacter profundi</name>
    <dbReference type="NCBI Taxonomy" id="1622118"/>
    <lineage>
        <taxon>Bacteria</taxon>
        <taxon>Pseudomonadati</taxon>
        <taxon>Bacteroidota</taxon>
        <taxon>Flavobacteriia</taxon>
        <taxon>Flavobacteriales</taxon>
        <taxon>Flavobacteriaceae</taxon>
        <taxon>Lutibacter</taxon>
    </lineage>
</organism>
<dbReference type="GO" id="GO:0141100">
    <property type="term" value="F:tRNA (guanine(18)-2'-O)-methyltransferase activity"/>
    <property type="evidence" value="ECO:0007669"/>
    <property type="project" value="UniProtKB-UniRule"/>
</dbReference>
<accession>A0A0X8G4R6</accession>
<dbReference type="InterPro" id="IPR029028">
    <property type="entry name" value="Alpha/beta_knot_MTases"/>
</dbReference>
<keyword evidence="5 7" id="KW-0819">tRNA processing</keyword>
<evidence type="ECO:0000256" key="1">
    <source>
        <dbReference type="ARBA" id="ARBA00022555"/>
    </source>
</evidence>
<keyword evidence="1 7" id="KW-0820">tRNA-binding</keyword>
<comment type="function">
    <text evidence="7">Catalyzes the 2'-O methylation of guanosine at position 18 in tRNA.</text>
</comment>
<gene>
    <name evidence="7" type="primary">trmH</name>
    <name evidence="9" type="ORF">Lupro_01625</name>
</gene>
<dbReference type="HAMAP" id="MF_02060">
    <property type="entry name" value="tRNA_methyltr_TrmH"/>
    <property type="match status" value="1"/>
</dbReference>
<dbReference type="GO" id="GO:0002938">
    <property type="term" value="P:tRNA guanine ribose methylation"/>
    <property type="evidence" value="ECO:0007669"/>
    <property type="project" value="UniProtKB-UniRule"/>
</dbReference>
<dbReference type="InterPro" id="IPR029026">
    <property type="entry name" value="tRNA_m1G_MTases_N"/>
</dbReference>
<evidence type="ECO:0000256" key="4">
    <source>
        <dbReference type="ARBA" id="ARBA00022691"/>
    </source>
</evidence>
<comment type="similarity">
    <text evidence="7">Belongs to the class IV-like SAM-binding methyltransferase superfamily. RNA methyltransferase TrmH family.</text>
</comment>
<dbReference type="AlphaFoldDB" id="A0A0X8G4R6"/>
<dbReference type="STRING" id="1622118.Lupro_01625"/>
<dbReference type="GO" id="GO:0000049">
    <property type="term" value="F:tRNA binding"/>
    <property type="evidence" value="ECO:0007669"/>
    <property type="project" value="UniProtKB-UniRule"/>
</dbReference>
<evidence type="ECO:0000256" key="2">
    <source>
        <dbReference type="ARBA" id="ARBA00022603"/>
    </source>
</evidence>
<dbReference type="PANTHER" id="PTHR43453">
    <property type="entry name" value="RRNA METHYLASE-LIKE"/>
    <property type="match status" value="1"/>
</dbReference>
<evidence type="ECO:0000256" key="3">
    <source>
        <dbReference type="ARBA" id="ARBA00022679"/>
    </source>
</evidence>
<evidence type="ECO:0000256" key="5">
    <source>
        <dbReference type="ARBA" id="ARBA00022694"/>
    </source>
</evidence>
<evidence type="ECO:0000313" key="9">
    <source>
        <dbReference type="EMBL" id="AMC10033.1"/>
    </source>
</evidence>
<evidence type="ECO:0000256" key="7">
    <source>
        <dbReference type="HAMAP-Rule" id="MF_02060"/>
    </source>
</evidence>
<evidence type="ECO:0000256" key="6">
    <source>
        <dbReference type="ARBA" id="ARBA00022884"/>
    </source>
</evidence>
<protein>
    <recommendedName>
        <fullName evidence="7">tRNA (guanosine(18)-2'-O)-methyltransferase</fullName>
        <ecNumber evidence="7">2.1.1.34</ecNumber>
    </recommendedName>
    <alternativeName>
        <fullName evidence="7">tRNA [Gm18] methyltransferase</fullName>
    </alternativeName>
</protein>
<dbReference type="OrthoDB" id="9785673at2"/>
<dbReference type="SUPFAM" id="SSF75217">
    <property type="entry name" value="alpha/beta knot"/>
    <property type="match status" value="1"/>
</dbReference>
<reference evidence="9 10" key="2">
    <citation type="journal article" date="2016" name="Int. J. Syst. Evol. Microbiol.">
        <title>Lutibacter profundi sp. nov., isolated from a deep-sea hydrothermal system on the Arctic Mid-Ocean Ridge and emended description of the genus Lutibacter.</title>
        <authorList>
            <person name="Le Moine Bauer S."/>
            <person name="Roalkvam I."/>
            <person name="Steen I.H."/>
            <person name="Dahle H."/>
        </authorList>
    </citation>
    <scope>NUCLEOTIDE SEQUENCE [LARGE SCALE GENOMIC DNA]</scope>
    <source>
        <strain evidence="9 10">LP1</strain>
    </source>
</reference>
<feature type="domain" description="tRNA/rRNA methyltransferase SpoU type" evidence="8">
    <location>
        <begin position="33"/>
        <end position="176"/>
    </location>
</feature>
<keyword evidence="10" id="KW-1185">Reference proteome</keyword>